<name>A0ABN2KLZ6_9ACTN</name>
<evidence type="ECO:0000313" key="4">
    <source>
        <dbReference type="Proteomes" id="UP001500655"/>
    </source>
</evidence>
<proteinExistence type="inferred from homology"/>
<organism evidence="3 4">
    <name type="scientific">Luedemannella helvata</name>
    <dbReference type="NCBI Taxonomy" id="349315"/>
    <lineage>
        <taxon>Bacteria</taxon>
        <taxon>Bacillati</taxon>
        <taxon>Actinomycetota</taxon>
        <taxon>Actinomycetes</taxon>
        <taxon>Micromonosporales</taxon>
        <taxon>Micromonosporaceae</taxon>
        <taxon>Luedemannella</taxon>
    </lineage>
</organism>
<dbReference type="Gene3D" id="3.40.50.450">
    <property type="match status" value="1"/>
</dbReference>
<dbReference type="InterPro" id="IPR036388">
    <property type="entry name" value="WH-like_DNA-bd_sf"/>
</dbReference>
<evidence type="ECO:0000256" key="1">
    <source>
        <dbReference type="ARBA" id="ARBA00006525"/>
    </source>
</evidence>
<feature type="domain" description="Smf/DprA SLOG" evidence="2">
    <location>
        <begin position="92"/>
        <end position="317"/>
    </location>
</feature>
<dbReference type="InterPro" id="IPR057666">
    <property type="entry name" value="DrpA_SLOG"/>
</dbReference>
<dbReference type="Gene3D" id="1.10.10.10">
    <property type="entry name" value="Winged helix-like DNA-binding domain superfamily/Winged helix DNA-binding domain"/>
    <property type="match status" value="1"/>
</dbReference>
<accession>A0ABN2KLZ6</accession>
<dbReference type="InterPro" id="IPR003488">
    <property type="entry name" value="DprA"/>
</dbReference>
<dbReference type="RefSeq" id="WP_344082279.1">
    <property type="nucleotide sequence ID" value="NZ_BAAALS010000014.1"/>
</dbReference>
<dbReference type="Pfam" id="PF02481">
    <property type="entry name" value="DNA_processg_A"/>
    <property type="match status" value="1"/>
</dbReference>
<dbReference type="SUPFAM" id="SSF46785">
    <property type="entry name" value="Winged helix' DNA-binding domain"/>
    <property type="match status" value="1"/>
</dbReference>
<dbReference type="SUPFAM" id="SSF102405">
    <property type="entry name" value="MCP/YpsA-like"/>
    <property type="match status" value="1"/>
</dbReference>
<dbReference type="NCBIfam" id="TIGR00732">
    <property type="entry name" value="dprA"/>
    <property type="match status" value="1"/>
</dbReference>
<dbReference type="InterPro" id="IPR036390">
    <property type="entry name" value="WH_DNA-bd_sf"/>
</dbReference>
<dbReference type="EMBL" id="BAAALS010000014">
    <property type="protein sequence ID" value="GAA1758362.1"/>
    <property type="molecule type" value="Genomic_DNA"/>
</dbReference>
<gene>
    <name evidence="3" type="primary">dprA</name>
    <name evidence="3" type="ORF">GCM10009681_31980</name>
</gene>
<reference evidence="3 4" key="1">
    <citation type="journal article" date="2019" name="Int. J. Syst. Evol. Microbiol.">
        <title>The Global Catalogue of Microorganisms (GCM) 10K type strain sequencing project: providing services to taxonomists for standard genome sequencing and annotation.</title>
        <authorList>
            <consortium name="The Broad Institute Genomics Platform"/>
            <consortium name="The Broad Institute Genome Sequencing Center for Infectious Disease"/>
            <person name="Wu L."/>
            <person name="Ma J."/>
        </authorList>
    </citation>
    <scope>NUCLEOTIDE SEQUENCE [LARGE SCALE GENOMIC DNA]</scope>
    <source>
        <strain evidence="3 4">JCM 13249</strain>
    </source>
</reference>
<keyword evidence="4" id="KW-1185">Reference proteome</keyword>
<comment type="caution">
    <text evidence="3">The sequence shown here is derived from an EMBL/GenBank/DDBJ whole genome shotgun (WGS) entry which is preliminary data.</text>
</comment>
<comment type="similarity">
    <text evidence="1">Belongs to the DprA/Smf family.</text>
</comment>
<protein>
    <submittedName>
        <fullName evidence="3">DNA-processing protein DprA</fullName>
    </submittedName>
</protein>
<sequence>MTHEDELRATRLAYIALAHLVEPGRRDLGVLVRQVGPTVALRDLVAGNVGDDLRQVVAPRLATIAPRGRFAEALLHAARATVDAERLGVELLTPVDDGWPHQLDDLVRLSVEGRGTVDRHTDPPLCLWVRGAEPLADACDRSVAMIGARAATAYGEHMATELAFGLAQRGWTVVSGGAFGIDAAAHRGALAAGGVTVAILACGVDRPYPVSLSGMFERIVDAGGLLLSEWPPGSDPHRARFLVRNRVIAALTRGTVMVEAGARSGARFTLHRAMRLGRPALVVPGPATSASSVGCHEEAREEGVRLVATVADIVEDVGRIGLDLASPRRAPERDADVLTDLQAQVLDGVRQRAARTAEEVAAAAGVSSRDARATLPALAELGFVVASPDGRYRLARRVNPDGVAT</sequence>
<dbReference type="PANTHER" id="PTHR43022">
    <property type="entry name" value="PROTEIN SMF"/>
    <property type="match status" value="1"/>
</dbReference>
<evidence type="ECO:0000259" key="2">
    <source>
        <dbReference type="Pfam" id="PF02481"/>
    </source>
</evidence>
<dbReference type="Proteomes" id="UP001500655">
    <property type="component" value="Unassembled WGS sequence"/>
</dbReference>
<evidence type="ECO:0000313" key="3">
    <source>
        <dbReference type="EMBL" id="GAA1758362.1"/>
    </source>
</evidence>
<dbReference type="PANTHER" id="PTHR43022:SF1">
    <property type="entry name" value="PROTEIN SMF"/>
    <property type="match status" value="1"/>
</dbReference>